<proteinExistence type="inferred from homology"/>
<dbReference type="GO" id="GO:0007165">
    <property type="term" value="P:signal transduction"/>
    <property type="evidence" value="ECO:0007669"/>
    <property type="project" value="UniProtKB-KW"/>
</dbReference>
<dbReference type="InterPro" id="IPR004089">
    <property type="entry name" value="MCPsignal_dom"/>
</dbReference>
<dbReference type="Pfam" id="PF02743">
    <property type="entry name" value="dCache_1"/>
    <property type="match status" value="1"/>
</dbReference>
<dbReference type="SUPFAM" id="SSF103190">
    <property type="entry name" value="Sensory domain-like"/>
    <property type="match status" value="1"/>
</dbReference>
<comment type="similarity">
    <text evidence="8">Belongs to the methyl-accepting chemotaxis (MCP) protein family.</text>
</comment>
<keyword evidence="6" id="KW-0472">Membrane</keyword>
<evidence type="ECO:0000256" key="6">
    <source>
        <dbReference type="ARBA" id="ARBA00023136"/>
    </source>
</evidence>
<gene>
    <name evidence="12" type="ORF">HZI73_11115</name>
</gene>
<keyword evidence="7 9" id="KW-0807">Transducer</keyword>
<accession>A0A8J8MJN2</accession>
<dbReference type="InterPro" id="IPR029151">
    <property type="entry name" value="Sensor-like_sf"/>
</dbReference>
<dbReference type="Pfam" id="PF00015">
    <property type="entry name" value="MCPsignal"/>
    <property type="match status" value="1"/>
</dbReference>
<comment type="subcellular location">
    <subcellularLocation>
        <location evidence="1">Cell membrane</location>
        <topology evidence="1">Multi-pass membrane protein</topology>
    </subcellularLocation>
</comment>
<dbReference type="CDD" id="cd12912">
    <property type="entry name" value="PDC2_MCP_like"/>
    <property type="match status" value="1"/>
</dbReference>
<evidence type="ECO:0000256" key="8">
    <source>
        <dbReference type="ARBA" id="ARBA00029447"/>
    </source>
</evidence>
<dbReference type="Gene3D" id="3.30.450.20">
    <property type="entry name" value="PAS domain"/>
    <property type="match status" value="1"/>
</dbReference>
<evidence type="ECO:0000256" key="7">
    <source>
        <dbReference type="ARBA" id="ARBA00023224"/>
    </source>
</evidence>
<dbReference type="PANTHER" id="PTHR32089">
    <property type="entry name" value="METHYL-ACCEPTING CHEMOTAXIS PROTEIN MCPB"/>
    <property type="match status" value="1"/>
</dbReference>
<dbReference type="KEGG" id="vpy:HZI73_11115"/>
<feature type="domain" description="HAMP" evidence="11">
    <location>
        <begin position="303"/>
        <end position="361"/>
    </location>
</feature>
<evidence type="ECO:0000256" key="1">
    <source>
        <dbReference type="ARBA" id="ARBA00004651"/>
    </source>
</evidence>
<evidence type="ECO:0000256" key="4">
    <source>
        <dbReference type="ARBA" id="ARBA00022692"/>
    </source>
</evidence>
<dbReference type="PROSITE" id="PS50111">
    <property type="entry name" value="CHEMOTAXIS_TRANSDUC_2"/>
    <property type="match status" value="1"/>
</dbReference>
<keyword evidence="13" id="KW-1185">Reference proteome</keyword>
<dbReference type="RefSeq" id="WP_212698300.1">
    <property type="nucleotide sequence ID" value="NZ_CP058649.1"/>
</dbReference>
<organism evidence="12 13">
    <name type="scientific">Vallitalea pronyensis</name>
    <dbReference type="NCBI Taxonomy" id="1348613"/>
    <lineage>
        <taxon>Bacteria</taxon>
        <taxon>Bacillati</taxon>
        <taxon>Bacillota</taxon>
        <taxon>Clostridia</taxon>
        <taxon>Lachnospirales</taxon>
        <taxon>Vallitaleaceae</taxon>
        <taxon>Vallitalea</taxon>
    </lineage>
</organism>
<dbReference type="SUPFAM" id="SSF58104">
    <property type="entry name" value="Methyl-accepting chemotaxis protein (MCP) signaling domain"/>
    <property type="match status" value="1"/>
</dbReference>
<keyword evidence="3" id="KW-0145">Chemotaxis</keyword>
<dbReference type="Gene3D" id="1.10.287.950">
    <property type="entry name" value="Methyl-accepting chemotaxis protein"/>
    <property type="match status" value="1"/>
</dbReference>
<evidence type="ECO:0000313" key="12">
    <source>
        <dbReference type="EMBL" id="QUI22804.1"/>
    </source>
</evidence>
<dbReference type="EMBL" id="CP058649">
    <property type="protein sequence ID" value="QUI22804.1"/>
    <property type="molecule type" value="Genomic_DNA"/>
</dbReference>
<protein>
    <submittedName>
        <fullName evidence="12">Methyl-accepting chemotaxis protein</fullName>
    </submittedName>
</protein>
<evidence type="ECO:0000256" key="9">
    <source>
        <dbReference type="PROSITE-ProRule" id="PRU00284"/>
    </source>
</evidence>
<evidence type="ECO:0000313" key="13">
    <source>
        <dbReference type="Proteomes" id="UP000683246"/>
    </source>
</evidence>
<dbReference type="Proteomes" id="UP000683246">
    <property type="component" value="Chromosome"/>
</dbReference>
<keyword evidence="2" id="KW-1003">Cell membrane</keyword>
<evidence type="ECO:0000259" key="10">
    <source>
        <dbReference type="PROSITE" id="PS50111"/>
    </source>
</evidence>
<evidence type="ECO:0000256" key="5">
    <source>
        <dbReference type="ARBA" id="ARBA00022989"/>
    </source>
</evidence>
<keyword evidence="5" id="KW-1133">Transmembrane helix</keyword>
<keyword evidence="4" id="KW-0812">Transmembrane</keyword>
<sequence length="666" mass="72863">MKSIKTKLIVVTSIIVLVSCSILAFVSYTTSSKALLDKVKNNLTIISEKSAQVIAERINIEKKVLEAVASKSQIVEQRYTMREKMNALKDEVRKNNHQFMILTDREGQGEVTNSKPENLADREYFQRAIQGETVISDILKSKIDGTDIVTYATPINRNGGIIGTLVAVRDAASFSELIADVKIGDMGQAFIVNHEGRIVADLDYQRVTDQVNMLTHAQDNQLTKQEAIVNQMIARQNGSGDYTEDGEQYIMGYAPIEGTNWSLGVVAPVNEVLSELDTMSESSLKTTLIILCVSLIIIYLFGKMIAKPLKQLVMSINRLSDYELSKDAMVHVKHYYKRKDEIGAITNALSKMNDNFIGLIQNIMHVSTDVRDASESMSDVTRQTAVTAEETATTIGEIARGATDQAKHTETGSETIYELGHCIEREHEIMTELNDNTKQVNNLVNNGLVEIEALIDKTEESGRSANEIFQAIKETNASTQKIGKASTMIAAIAEQTNLLALNAAIEAARAGEAGKGFAVVADEIRNLAEQSTESTKEIDMMVNELISNANNAVTKIQEVSEIVQAQITSVKETEGTYQEISQAIAEAGSSVTKLNDMGTELRKRKDDILEVMTNLSAIAEENAAGTEEAAASTQEQAASIQVIAQTSNQLSTLANTLDESASKFKI</sequence>
<dbReference type="GO" id="GO:0005886">
    <property type="term" value="C:plasma membrane"/>
    <property type="evidence" value="ECO:0007669"/>
    <property type="project" value="UniProtKB-SubCell"/>
</dbReference>
<evidence type="ECO:0000259" key="11">
    <source>
        <dbReference type="PROSITE" id="PS50885"/>
    </source>
</evidence>
<dbReference type="PROSITE" id="PS51257">
    <property type="entry name" value="PROKAR_LIPOPROTEIN"/>
    <property type="match status" value="1"/>
</dbReference>
<feature type="domain" description="Methyl-accepting transducer" evidence="10">
    <location>
        <begin position="380"/>
        <end position="637"/>
    </location>
</feature>
<name>A0A8J8MJN2_9FIRM</name>
<dbReference type="GO" id="GO:0006935">
    <property type="term" value="P:chemotaxis"/>
    <property type="evidence" value="ECO:0007669"/>
    <property type="project" value="UniProtKB-KW"/>
</dbReference>
<dbReference type="CDD" id="cd12914">
    <property type="entry name" value="PDC1_DGC_like"/>
    <property type="match status" value="1"/>
</dbReference>
<dbReference type="PANTHER" id="PTHR32089:SF112">
    <property type="entry name" value="LYSOZYME-LIKE PROTEIN-RELATED"/>
    <property type="match status" value="1"/>
</dbReference>
<dbReference type="SMART" id="SM00283">
    <property type="entry name" value="MA"/>
    <property type="match status" value="1"/>
</dbReference>
<dbReference type="AlphaFoldDB" id="A0A8J8MJN2"/>
<dbReference type="PROSITE" id="PS50885">
    <property type="entry name" value="HAMP"/>
    <property type="match status" value="1"/>
</dbReference>
<reference evidence="12" key="1">
    <citation type="submission" date="2020-07" db="EMBL/GenBank/DDBJ databases">
        <title>Vallitalea pronyensis genome.</title>
        <authorList>
            <person name="Postec A."/>
        </authorList>
    </citation>
    <scope>NUCLEOTIDE SEQUENCE</scope>
    <source>
        <strain evidence="12">FatNI3</strain>
    </source>
</reference>
<evidence type="ECO:0000256" key="3">
    <source>
        <dbReference type="ARBA" id="ARBA00022500"/>
    </source>
</evidence>
<evidence type="ECO:0000256" key="2">
    <source>
        <dbReference type="ARBA" id="ARBA00022475"/>
    </source>
</evidence>
<dbReference type="InterPro" id="IPR003660">
    <property type="entry name" value="HAMP_dom"/>
</dbReference>
<dbReference type="InterPro" id="IPR033479">
    <property type="entry name" value="dCache_1"/>
</dbReference>